<feature type="transmembrane region" description="Helical" evidence="8">
    <location>
        <begin position="165"/>
        <end position="186"/>
    </location>
</feature>
<protein>
    <recommendedName>
        <fullName evidence="2">histidine kinase</fullName>
        <ecNumber evidence="2">2.7.13.3</ecNumber>
    </recommendedName>
</protein>
<evidence type="ECO:0000256" key="6">
    <source>
        <dbReference type="ARBA" id="ARBA00023012"/>
    </source>
</evidence>
<dbReference type="InterPro" id="IPR050736">
    <property type="entry name" value="Sensor_HK_Regulatory"/>
</dbReference>
<evidence type="ECO:0000256" key="2">
    <source>
        <dbReference type="ARBA" id="ARBA00012438"/>
    </source>
</evidence>
<dbReference type="PANTHER" id="PTHR43711">
    <property type="entry name" value="TWO-COMPONENT HISTIDINE KINASE"/>
    <property type="match status" value="1"/>
</dbReference>
<dbReference type="PRINTS" id="PR00344">
    <property type="entry name" value="BCTRLSENSOR"/>
</dbReference>
<feature type="transmembrane region" description="Helical" evidence="8">
    <location>
        <begin position="139"/>
        <end position="159"/>
    </location>
</feature>
<reference evidence="10 11" key="1">
    <citation type="submission" date="2017-10" db="EMBL/GenBank/DDBJ databases">
        <title>Sedimentibacterium mangrovi gen. nov., sp. nov., a novel member of family Phyllobacteriacea isolated from mangrove sediment.</title>
        <authorList>
            <person name="Liao H."/>
            <person name="Tian Y."/>
        </authorList>
    </citation>
    <scope>NUCLEOTIDE SEQUENCE [LARGE SCALE GENOMIC DNA]</scope>
    <source>
        <strain evidence="10 11">X9-2-2</strain>
    </source>
</reference>
<dbReference type="InterPro" id="IPR036890">
    <property type="entry name" value="HATPase_C_sf"/>
</dbReference>
<feature type="transmembrane region" description="Helical" evidence="8">
    <location>
        <begin position="33"/>
        <end position="55"/>
    </location>
</feature>
<name>A0A2G1QKJ6_9HYPH</name>
<comment type="catalytic activity">
    <reaction evidence="1">
        <text>ATP + protein L-histidine = ADP + protein N-phospho-L-histidine.</text>
        <dbReference type="EC" id="2.7.13.3"/>
    </reaction>
</comment>
<gene>
    <name evidence="10" type="ORF">CSC94_15415</name>
</gene>
<dbReference type="InterPro" id="IPR003661">
    <property type="entry name" value="HisK_dim/P_dom"/>
</dbReference>
<dbReference type="CDD" id="cd00082">
    <property type="entry name" value="HisKA"/>
    <property type="match status" value="1"/>
</dbReference>
<evidence type="ECO:0000256" key="3">
    <source>
        <dbReference type="ARBA" id="ARBA00022553"/>
    </source>
</evidence>
<keyword evidence="8" id="KW-0812">Transmembrane</keyword>
<keyword evidence="6" id="KW-0902">Two-component regulatory system</keyword>
<evidence type="ECO:0000256" key="7">
    <source>
        <dbReference type="SAM" id="MobiDB-lite"/>
    </source>
</evidence>
<evidence type="ECO:0000313" key="10">
    <source>
        <dbReference type="EMBL" id="PHP65999.1"/>
    </source>
</evidence>
<dbReference type="SUPFAM" id="SSF47384">
    <property type="entry name" value="Homodimeric domain of signal transducing histidine kinase"/>
    <property type="match status" value="1"/>
</dbReference>
<evidence type="ECO:0000256" key="8">
    <source>
        <dbReference type="SAM" id="Phobius"/>
    </source>
</evidence>
<feature type="domain" description="Histidine kinase" evidence="9">
    <location>
        <begin position="236"/>
        <end position="458"/>
    </location>
</feature>
<keyword evidence="11" id="KW-1185">Reference proteome</keyword>
<dbReference type="Gene3D" id="1.10.287.130">
    <property type="match status" value="1"/>
</dbReference>
<dbReference type="AlphaFoldDB" id="A0A2G1QKJ6"/>
<evidence type="ECO:0000256" key="5">
    <source>
        <dbReference type="ARBA" id="ARBA00022777"/>
    </source>
</evidence>
<dbReference type="EC" id="2.7.13.3" evidence="2"/>
<evidence type="ECO:0000256" key="4">
    <source>
        <dbReference type="ARBA" id="ARBA00022679"/>
    </source>
</evidence>
<keyword evidence="8" id="KW-1133">Transmembrane helix</keyword>
<organism evidence="10 11">
    <name type="scientific">Zhengella mangrovi</name>
    <dbReference type="NCBI Taxonomy" id="1982044"/>
    <lineage>
        <taxon>Bacteria</taxon>
        <taxon>Pseudomonadati</taxon>
        <taxon>Pseudomonadota</taxon>
        <taxon>Alphaproteobacteria</taxon>
        <taxon>Hyphomicrobiales</taxon>
        <taxon>Notoacmeibacteraceae</taxon>
        <taxon>Zhengella</taxon>
    </lineage>
</organism>
<dbReference type="RefSeq" id="WP_099307264.1">
    <property type="nucleotide sequence ID" value="NZ_PDVP01000010.1"/>
</dbReference>
<feature type="transmembrane region" description="Helical" evidence="8">
    <location>
        <begin position="89"/>
        <end position="109"/>
    </location>
</feature>
<evidence type="ECO:0000259" key="9">
    <source>
        <dbReference type="PROSITE" id="PS50109"/>
    </source>
</evidence>
<dbReference type="PROSITE" id="PS50109">
    <property type="entry name" value="HIS_KIN"/>
    <property type="match status" value="1"/>
</dbReference>
<dbReference type="SUPFAM" id="SSF55874">
    <property type="entry name" value="ATPase domain of HSP90 chaperone/DNA topoisomerase II/histidine kinase"/>
    <property type="match status" value="1"/>
</dbReference>
<dbReference type="SMART" id="SM00388">
    <property type="entry name" value="HisKA"/>
    <property type="match status" value="1"/>
</dbReference>
<keyword evidence="4" id="KW-0808">Transferase</keyword>
<dbReference type="OrthoDB" id="9810730at2"/>
<dbReference type="EMBL" id="PDVP01000010">
    <property type="protein sequence ID" value="PHP65999.1"/>
    <property type="molecule type" value="Genomic_DNA"/>
</dbReference>
<dbReference type="Gene3D" id="3.30.565.10">
    <property type="entry name" value="Histidine kinase-like ATPase, C-terminal domain"/>
    <property type="match status" value="1"/>
</dbReference>
<dbReference type="InterPro" id="IPR003594">
    <property type="entry name" value="HATPase_dom"/>
</dbReference>
<dbReference type="SMART" id="SM00387">
    <property type="entry name" value="HATPase_c"/>
    <property type="match status" value="1"/>
</dbReference>
<keyword evidence="3" id="KW-0597">Phosphoprotein</keyword>
<evidence type="ECO:0000313" key="11">
    <source>
        <dbReference type="Proteomes" id="UP000221168"/>
    </source>
</evidence>
<feature type="transmembrane region" description="Helical" evidence="8">
    <location>
        <begin position="61"/>
        <end position="80"/>
    </location>
</feature>
<dbReference type="Pfam" id="PF00512">
    <property type="entry name" value="HisKA"/>
    <property type="match status" value="1"/>
</dbReference>
<proteinExistence type="predicted"/>
<dbReference type="InterPro" id="IPR005467">
    <property type="entry name" value="His_kinase_dom"/>
</dbReference>
<accession>A0A2G1QKJ6</accession>
<feature type="region of interest" description="Disordered" evidence="7">
    <location>
        <begin position="463"/>
        <end position="482"/>
    </location>
</feature>
<dbReference type="InterPro" id="IPR036097">
    <property type="entry name" value="HisK_dim/P_sf"/>
</dbReference>
<dbReference type="Pfam" id="PF02518">
    <property type="entry name" value="HATPase_c"/>
    <property type="match status" value="1"/>
</dbReference>
<dbReference type="GO" id="GO:0000155">
    <property type="term" value="F:phosphorelay sensor kinase activity"/>
    <property type="evidence" value="ECO:0007669"/>
    <property type="project" value="InterPro"/>
</dbReference>
<keyword evidence="8" id="KW-0472">Membrane</keyword>
<dbReference type="Proteomes" id="UP000221168">
    <property type="component" value="Unassembled WGS sequence"/>
</dbReference>
<feature type="transmembrane region" description="Helical" evidence="8">
    <location>
        <begin position="115"/>
        <end position="132"/>
    </location>
</feature>
<keyword evidence="5" id="KW-0418">Kinase</keyword>
<comment type="caution">
    <text evidence="10">The sequence shown here is derived from an EMBL/GenBank/DDBJ whole genome shotgun (WGS) entry which is preliminary data.</text>
</comment>
<dbReference type="PANTHER" id="PTHR43711:SF26">
    <property type="entry name" value="SENSOR HISTIDINE KINASE RCSC"/>
    <property type="match status" value="1"/>
</dbReference>
<dbReference type="InterPro" id="IPR004358">
    <property type="entry name" value="Sig_transdc_His_kin-like_C"/>
</dbReference>
<sequence length="482" mass="53354">MFETVAKKYMALVDYFIPANLKNDREAYNQARMFLISHTMGPILGNTVPLALFLVDPTPSLDTFWLAVSITGFWVFPFLLRRGFDYDRLVLISVINLNFCIFWSCYHNGGVSSPTLPWVLIIPILSFFYIGGEQRLQSFLLMIFAGCFALFLGAYTLLAPPENDIPGYAMTSLGLVSTVACFAYVATMAIYYSRIFDAGVELENEVRRRRQASEELRKAVAKADRVGRMKAEFLARMSHELRTPLNAVIGYSQILKEDAVDAGDVQMTADVDKIHDAGQYLLRLINMILDLSKIEAGRMQFRQEECRLADVVSMALDGARPVITENRNMIEFYIEPDVEDVVTDKDRLIQILDAILRNAGENTTDGLVTVSCGASGQADDRVYTVSIRDTGKGIAPDRIRTLFHNLVDSRDASQSKYGGTGMNLTITYRLAEAMGCHLSVESVLGEGSCFTVTVPAAWQVSADEEPQAETASGKDAAPALAA</sequence>
<evidence type="ECO:0000256" key="1">
    <source>
        <dbReference type="ARBA" id="ARBA00000085"/>
    </source>
</evidence>